<accession>A0ABX8MZU8</accession>
<gene>
    <name evidence="1" type="ORF">KSS94_17080</name>
</gene>
<dbReference type="Pfam" id="PF13988">
    <property type="entry name" value="DUF4225"/>
    <property type="match status" value="1"/>
</dbReference>
<dbReference type="Proteomes" id="UP001046350">
    <property type="component" value="Chromosome"/>
</dbReference>
<name>A0ABX8MZU8_9PSED</name>
<evidence type="ECO:0000313" key="1">
    <source>
        <dbReference type="EMBL" id="QXH49657.1"/>
    </source>
</evidence>
<dbReference type="RefSeq" id="WP_217839274.1">
    <property type="nucleotide sequence ID" value="NZ_CP077076.1"/>
</dbReference>
<protein>
    <submittedName>
        <fullName evidence="1">DUF4225 domain-containing protein</fullName>
    </submittedName>
</protein>
<organism evidence="1 2">
    <name type="scientific">Pseudomonas fakonensis</name>
    <dbReference type="NCBI Taxonomy" id="2842355"/>
    <lineage>
        <taxon>Bacteria</taxon>
        <taxon>Pseudomonadati</taxon>
        <taxon>Pseudomonadota</taxon>
        <taxon>Gammaproteobacteria</taxon>
        <taxon>Pseudomonadales</taxon>
        <taxon>Pseudomonadaceae</taxon>
        <taxon>Pseudomonas</taxon>
    </lineage>
</organism>
<keyword evidence="2" id="KW-1185">Reference proteome</keyword>
<proteinExistence type="predicted"/>
<dbReference type="EMBL" id="CP077076">
    <property type="protein sequence ID" value="QXH49657.1"/>
    <property type="molecule type" value="Genomic_DNA"/>
</dbReference>
<evidence type="ECO:0000313" key="2">
    <source>
        <dbReference type="Proteomes" id="UP001046350"/>
    </source>
</evidence>
<dbReference type="InterPro" id="IPR025320">
    <property type="entry name" value="DUF4225"/>
</dbReference>
<reference evidence="1" key="1">
    <citation type="journal article" date="2021" name="Microorganisms">
        <title>The Ever-Expanding Pseudomonas Genus: Description of 43 New Species and Partition of the Pseudomonas putida Group.</title>
        <authorList>
            <person name="Girard L."/>
            <person name="Lood C."/>
            <person name="Hofte M."/>
            <person name="Vandamme P."/>
            <person name="Rokni-Zadeh H."/>
            <person name="van Noort V."/>
            <person name="Lavigne R."/>
            <person name="De Mot R."/>
        </authorList>
    </citation>
    <scope>NUCLEOTIDE SEQUENCE</scope>
    <source>
        <strain evidence="1">COW40</strain>
    </source>
</reference>
<sequence length="237" mass="26337">MKAYGDRLDEAYWEVNAAAARLISYGCGLSARHLKDRRLRMQFNRELAYYARRVLDDVSERKLSAGDALIELRNERDRLYAQSKRILYQSFGVIGGVGQMVTGAGICYGSLGWACGLAGAPLMAHGGNNIYENVRGLYEGRSDVSGPVKKVYQGAAKAVGYTEREGTAAYLASDITMSVGALFRNVPKVGAWKLFKYNKMDKEIAVRQMSNFSLYVEMGVNWISAQQLVETLDDESR</sequence>